<dbReference type="GO" id="GO:0015074">
    <property type="term" value="P:DNA integration"/>
    <property type="evidence" value="ECO:0007669"/>
    <property type="project" value="UniProtKB-KW"/>
</dbReference>
<dbReference type="SUPFAM" id="SSF56349">
    <property type="entry name" value="DNA breaking-rejoining enzymes"/>
    <property type="match status" value="1"/>
</dbReference>
<dbReference type="GO" id="GO:0006310">
    <property type="term" value="P:DNA recombination"/>
    <property type="evidence" value="ECO:0007669"/>
    <property type="project" value="UniProtKB-KW"/>
</dbReference>
<dbReference type="CDD" id="cd01189">
    <property type="entry name" value="INT_ICEBs1_C_like"/>
    <property type="match status" value="1"/>
</dbReference>
<dbReference type="Gene3D" id="1.10.443.10">
    <property type="entry name" value="Intergrase catalytic core"/>
    <property type="match status" value="1"/>
</dbReference>
<dbReference type="Gene3D" id="1.10.150.130">
    <property type="match status" value="1"/>
</dbReference>
<dbReference type="RefSeq" id="WP_102816970.1">
    <property type="nucleotide sequence ID" value="NZ_CP065330.1"/>
</dbReference>
<feature type="domain" description="Core-binding (CB)" evidence="5">
    <location>
        <begin position="66"/>
        <end position="150"/>
    </location>
</feature>
<dbReference type="InterPro" id="IPR044068">
    <property type="entry name" value="CB"/>
</dbReference>
<dbReference type="InterPro" id="IPR050090">
    <property type="entry name" value="Tyrosine_recombinase_XerCD"/>
</dbReference>
<protein>
    <submittedName>
        <fullName evidence="6">Phage integrase</fullName>
    </submittedName>
</protein>
<evidence type="ECO:0000313" key="6">
    <source>
        <dbReference type="EMBL" id="CUR42469.1"/>
    </source>
</evidence>
<dbReference type="Proteomes" id="UP000235484">
    <property type="component" value="Unassembled WGS sequence"/>
</dbReference>
<keyword evidence="2" id="KW-0233">DNA recombination</keyword>
<evidence type="ECO:0000256" key="3">
    <source>
        <dbReference type="PROSITE-ProRule" id="PRU01248"/>
    </source>
</evidence>
<gene>
    <name evidence="6" type="ORF">LRLP16767_LR202_02137</name>
</gene>
<dbReference type="InterPro" id="IPR002104">
    <property type="entry name" value="Integrase_catalytic"/>
</dbReference>
<evidence type="ECO:0000259" key="5">
    <source>
        <dbReference type="PROSITE" id="PS51900"/>
    </source>
</evidence>
<reference evidence="7" key="1">
    <citation type="submission" date="2015-10" db="EMBL/GenBank/DDBJ databases">
        <authorList>
            <person name="Crossman L.C."/>
        </authorList>
    </citation>
    <scope>NUCLEOTIDE SEQUENCE [LARGE SCALE GENOMIC DNA]</scope>
    <source>
        <strain evidence="7">20-2</strain>
    </source>
</reference>
<accession>A0A0U5K1Q1</accession>
<name>A0A0U5K1Q1_LIMRT</name>
<evidence type="ECO:0000259" key="4">
    <source>
        <dbReference type="PROSITE" id="PS51898"/>
    </source>
</evidence>
<dbReference type="InterPro" id="IPR011010">
    <property type="entry name" value="DNA_brk_join_enz"/>
</dbReference>
<dbReference type="Pfam" id="PF00589">
    <property type="entry name" value="Phage_integrase"/>
    <property type="match status" value="1"/>
</dbReference>
<dbReference type="GO" id="GO:0003677">
    <property type="term" value="F:DNA binding"/>
    <property type="evidence" value="ECO:0007669"/>
    <property type="project" value="UniProtKB-UniRule"/>
</dbReference>
<dbReference type="InterPro" id="IPR013762">
    <property type="entry name" value="Integrase-like_cat_sf"/>
</dbReference>
<keyword evidence="1 3" id="KW-0238">DNA-binding</keyword>
<evidence type="ECO:0000256" key="2">
    <source>
        <dbReference type="ARBA" id="ARBA00023172"/>
    </source>
</evidence>
<dbReference type="PROSITE" id="PS51900">
    <property type="entry name" value="CB"/>
    <property type="match status" value="1"/>
</dbReference>
<dbReference type="PROSITE" id="PS51898">
    <property type="entry name" value="TYR_RECOMBINASE"/>
    <property type="match status" value="1"/>
</dbReference>
<feature type="domain" description="Tyr recombinase" evidence="4">
    <location>
        <begin position="176"/>
        <end position="371"/>
    </location>
</feature>
<proteinExistence type="predicted"/>
<dbReference type="AlphaFoldDB" id="A0A0U5K1Q1"/>
<evidence type="ECO:0000313" key="7">
    <source>
        <dbReference type="Proteomes" id="UP000235484"/>
    </source>
</evidence>
<dbReference type="EMBL" id="LN887683">
    <property type="protein sequence ID" value="CUR42469.1"/>
    <property type="molecule type" value="Genomic_DNA"/>
</dbReference>
<evidence type="ECO:0000256" key="1">
    <source>
        <dbReference type="ARBA" id="ARBA00023125"/>
    </source>
</evidence>
<dbReference type="PANTHER" id="PTHR30349">
    <property type="entry name" value="PHAGE INTEGRASE-RELATED"/>
    <property type="match status" value="1"/>
</dbReference>
<dbReference type="InterPro" id="IPR010998">
    <property type="entry name" value="Integrase_recombinase_N"/>
</dbReference>
<sequence length="376" mass="43427">MWMQERNGKFRFFEQYKDPLTNKTKIISITMKDHKKSTAKQAQIILDNRISKALSKVGIGKIIHGITLKQLLDEYTEYEKPRIRRSTYYSHQTMVNTLLDIFGNDALVEKFTPLIITEKLESLMYGDRELSSGYVSRYKYYLHKLFDYAVKHSYTKDNPVDNVKIDYKAPANGQQIKDKFLEADELKAVLNYLYNNTRIYGELCEWLYLTGLRFGEAAALSFDDVYQKDNHWFVDITGTLEYKRIKIKEQKKSDAPKTSSSVRSVVLPKKAVQIYLDLKKKSNGKGFIFATENGTPIQTASVNTVLRSAKKKLKLNKPLSTHVFRHTHISKMAELGIPLYVIQQRVGHSSSKITSQIYLHVTQKAIEKEASKLDEL</sequence>
<organism evidence="6 7">
    <name type="scientific">Limosilactobacillus reuteri</name>
    <name type="common">Lactobacillus reuteri</name>
    <dbReference type="NCBI Taxonomy" id="1598"/>
    <lineage>
        <taxon>Bacteria</taxon>
        <taxon>Bacillati</taxon>
        <taxon>Bacillota</taxon>
        <taxon>Bacilli</taxon>
        <taxon>Lactobacillales</taxon>
        <taxon>Lactobacillaceae</taxon>
        <taxon>Limosilactobacillus</taxon>
    </lineage>
</organism>